<dbReference type="Proteomes" id="UP001596150">
    <property type="component" value="Unassembled WGS sequence"/>
</dbReference>
<keyword evidence="2" id="KW-0186">Copper</keyword>
<dbReference type="EMBL" id="JBHSML010000008">
    <property type="protein sequence ID" value="MFC5517475.1"/>
    <property type="molecule type" value="Genomic_DNA"/>
</dbReference>
<keyword evidence="5" id="KW-1185">Reference proteome</keyword>
<dbReference type="RefSeq" id="WP_266346452.1">
    <property type="nucleotide sequence ID" value="NZ_JAPKNH010000018.1"/>
</dbReference>
<dbReference type="PANTHER" id="PTHR12151:SF25">
    <property type="entry name" value="LINALOOL DEHYDRATASE_ISOMERASE DOMAIN-CONTAINING PROTEIN"/>
    <property type="match status" value="1"/>
</dbReference>
<organism evidence="4 5">
    <name type="scientific">Kaistia terrae</name>
    <dbReference type="NCBI Taxonomy" id="537017"/>
    <lineage>
        <taxon>Bacteria</taxon>
        <taxon>Pseudomonadati</taxon>
        <taxon>Pseudomonadota</taxon>
        <taxon>Alphaproteobacteria</taxon>
        <taxon>Hyphomicrobiales</taxon>
        <taxon>Kaistiaceae</taxon>
        <taxon>Kaistia</taxon>
    </lineage>
</organism>
<dbReference type="Gene3D" id="3.40.30.10">
    <property type="entry name" value="Glutaredoxin"/>
    <property type="match status" value="1"/>
</dbReference>
<dbReference type="Pfam" id="PF02630">
    <property type="entry name" value="SCO1-SenC"/>
    <property type="match status" value="1"/>
</dbReference>
<gene>
    <name evidence="4" type="ORF">ACFPP9_16945</name>
</gene>
<evidence type="ECO:0000259" key="3">
    <source>
        <dbReference type="PROSITE" id="PS51352"/>
    </source>
</evidence>
<evidence type="ECO:0000256" key="2">
    <source>
        <dbReference type="ARBA" id="ARBA00023008"/>
    </source>
</evidence>
<evidence type="ECO:0000256" key="1">
    <source>
        <dbReference type="ARBA" id="ARBA00010996"/>
    </source>
</evidence>
<dbReference type="InterPro" id="IPR003782">
    <property type="entry name" value="SCO1/SenC"/>
</dbReference>
<dbReference type="SUPFAM" id="SSF52833">
    <property type="entry name" value="Thioredoxin-like"/>
    <property type="match status" value="1"/>
</dbReference>
<evidence type="ECO:0000313" key="4">
    <source>
        <dbReference type="EMBL" id="MFC5517475.1"/>
    </source>
</evidence>
<dbReference type="PROSITE" id="PS51352">
    <property type="entry name" value="THIOREDOXIN_2"/>
    <property type="match status" value="1"/>
</dbReference>
<protein>
    <submittedName>
        <fullName evidence="4">SCO family protein</fullName>
    </submittedName>
</protein>
<dbReference type="InterPro" id="IPR036249">
    <property type="entry name" value="Thioredoxin-like_sf"/>
</dbReference>
<comment type="similarity">
    <text evidence="1">Belongs to the SCO1/2 family.</text>
</comment>
<reference evidence="5" key="1">
    <citation type="journal article" date="2019" name="Int. J. Syst. Evol. Microbiol.">
        <title>The Global Catalogue of Microorganisms (GCM) 10K type strain sequencing project: providing services to taxonomists for standard genome sequencing and annotation.</title>
        <authorList>
            <consortium name="The Broad Institute Genomics Platform"/>
            <consortium name="The Broad Institute Genome Sequencing Center for Infectious Disease"/>
            <person name="Wu L."/>
            <person name="Ma J."/>
        </authorList>
    </citation>
    <scope>NUCLEOTIDE SEQUENCE [LARGE SCALE GENOMIC DNA]</scope>
    <source>
        <strain evidence="5">KACC 12633</strain>
    </source>
</reference>
<name>A0ABW0PXW7_9HYPH</name>
<dbReference type="PANTHER" id="PTHR12151">
    <property type="entry name" value="ELECTRON TRANSPORT PROTIN SCO1/SENC FAMILY MEMBER"/>
    <property type="match status" value="1"/>
</dbReference>
<proteinExistence type="inferred from homology"/>
<dbReference type="CDD" id="cd02968">
    <property type="entry name" value="SCO"/>
    <property type="match status" value="1"/>
</dbReference>
<comment type="caution">
    <text evidence="4">The sequence shown here is derived from an EMBL/GenBank/DDBJ whole genome shotgun (WGS) entry which is preliminary data.</text>
</comment>
<accession>A0ABW0PXW7</accession>
<evidence type="ECO:0000313" key="5">
    <source>
        <dbReference type="Proteomes" id="UP001596150"/>
    </source>
</evidence>
<feature type="domain" description="Thioredoxin" evidence="3">
    <location>
        <begin position="44"/>
        <end position="207"/>
    </location>
</feature>
<dbReference type="InterPro" id="IPR013766">
    <property type="entry name" value="Thioredoxin_domain"/>
</dbReference>
<sequence length="207" mass="22077">MRPRQIGLLAGGLFAVAITLVGFTALVNSRQAAPGRSGTAQSGTGGASIGGPFTLTRGDGKQVTQTDFLGKPTAIFFGFTFCPEVCPTTLYELSGLIKELGPEAEKVNFAFVSVDWGRDGPKELASYTSAFDSHIQGLSGTEAEIETVTRAYRVYYKRIPVDGGDYTIDHTASVYLMDKDGNFVGTLAYGEARNTMLEKLKRLIGGA</sequence>